<dbReference type="AlphaFoldDB" id="A0A3R9R079"/>
<comment type="caution">
    <text evidence="2">The sequence shown here is derived from an EMBL/GenBank/DDBJ whole genome shotgun (WGS) entry which is preliminary data.</text>
</comment>
<protein>
    <submittedName>
        <fullName evidence="2">ImmA/IrrE family metallo-endopeptidase</fullName>
    </submittedName>
</protein>
<dbReference type="RefSeq" id="WP_125670868.1">
    <property type="nucleotide sequence ID" value="NZ_RCOS01000062.1"/>
</dbReference>
<evidence type="ECO:0000313" key="3">
    <source>
        <dbReference type="Proteomes" id="UP000277582"/>
    </source>
</evidence>
<gene>
    <name evidence="2" type="ORF">D6D85_04650</name>
</gene>
<dbReference type="PANTHER" id="PTHR43236:SF2">
    <property type="entry name" value="BLL0069 PROTEIN"/>
    <property type="match status" value="1"/>
</dbReference>
<evidence type="ECO:0000259" key="1">
    <source>
        <dbReference type="Pfam" id="PF06114"/>
    </source>
</evidence>
<evidence type="ECO:0000313" key="2">
    <source>
        <dbReference type="EMBL" id="RSN76245.1"/>
    </source>
</evidence>
<keyword evidence="3" id="KW-1185">Reference proteome</keyword>
<dbReference type="InterPro" id="IPR052345">
    <property type="entry name" value="Rad_response_metalloprotease"/>
</dbReference>
<proteinExistence type="predicted"/>
<dbReference type="EMBL" id="RCOS01000062">
    <property type="protein sequence ID" value="RSN76245.1"/>
    <property type="molecule type" value="Genomic_DNA"/>
</dbReference>
<dbReference type="Gene3D" id="1.10.10.2910">
    <property type="match status" value="1"/>
</dbReference>
<feature type="domain" description="IrrE N-terminal-like" evidence="1">
    <location>
        <begin position="25"/>
        <end position="153"/>
    </location>
</feature>
<dbReference type="PANTHER" id="PTHR43236">
    <property type="entry name" value="ANTITOXIN HIGA1"/>
    <property type="match status" value="1"/>
</dbReference>
<accession>A0A3R9R079</accession>
<dbReference type="InterPro" id="IPR010359">
    <property type="entry name" value="IrrE_HExxH"/>
</dbReference>
<dbReference type="Proteomes" id="UP000277582">
    <property type="component" value="Unassembled WGS sequence"/>
</dbReference>
<dbReference type="Pfam" id="PF06114">
    <property type="entry name" value="Peptidase_M78"/>
    <property type="match status" value="1"/>
</dbReference>
<sequence length="161" mass="19212">MRHIIEKANEIREKYGIDDLELLASKLGAEVIEIPLGKIIKEVYIKDEGVIVIDPNLHPYKKRHLIAHGLAHHLFHRNTRVNYFLDERDDRFNYWKQRRQEKEAEVFAAYLLIPEDKLNEKLKEEWVQESLDPVSELAEEFQVSENFMRKRLKFKSLEKTG</sequence>
<organism evidence="2 3">
    <name type="scientific">Candidatus Methanodesulfokora washburnensis</name>
    <dbReference type="NCBI Taxonomy" id="2478471"/>
    <lineage>
        <taxon>Archaea</taxon>
        <taxon>Thermoproteota</taxon>
        <taxon>Candidatus Korarchaeia</taxon>
        <taxon>Candidatus Korarchaeia incertae sedis</taxon>
        <taxon>Candidatus Methanodesulfokora</taxon>
    </lineage>
</organism>
<name>A0A3R9R079_9CREN</name>
<reference evidence="2 3" key="1">
    <citation type="submission" date="2018-10" db="EMBL/GenBank/DDBJ databases">
        <title>Co-occurring genomic capacity for anaerobic methane metabolism and dissimilatory sulfite reduction discovered in the Korarchaeota.</title>
        <authorList>
            <person name="Mckay L.J."/>
            <person name="Dlakic M."/>
            <person name="Fields M.W."/>
            <person name="Delmont T.O."/>
            <person name="Eren A.M."/>
            <person name="Jay Z.J."/>
            <person name="Klingelsmith K.B."/>
            <person name="Rusch D.B."/>
            <person name="Inskeep W.P."/>
        </authorList>
    </citation>
    <scope>NUCLEOTIDE SEQUENCE [LARGE SCALE GENOMIC DNA]</scope>
    <source>
        <strain evidence="2 3">MDKW</strain>
    </source>
</reference>